<dbReference type="SMART" id="SM00857">
    <property type="entry name" value="Resolvase"/>
    <property type="match status" value="1"/>
</dbReference>
<dbReference type="InterPro" id="IPR011109">
    <property type="entry name" value="DNA_bind_recombinase_dom"/>
</dbReference>
<dbReference type="InterPro" id="IPR025827">
    <property type="entry name" value="Zn_ribbon_recom_dom"/>
</dbReference>
<dbReference type="PROSITE" id="PS51737">
    <property type="entry name" value="RECOMBINASE_DNA_BIND"/>
    <property type="match status" value="1"/>
</dbReference>
<sequence length="597" mass="66812">MTASASTVPLRAALYLRVSTARQAEHDVSIPDQKRQGEAYCVSRGYQLVETFVEPGASAINDRRPEFQRMIEAGTSKPAPFDIVVVHSFSRFFRDHFELEFYVRKLAKNGVKLVSITQEMGDDPMHLMMRQIMALFDEYQSKENAKHVIRALKENARQGFWNGSLPPIGYRVVAAEQRGAKTKKKLEIDPLHADTVRLIYRLALEGDGKTGQMGVKNIVSYLNRNRIFTRDGGRWGIGQIHRILTRRTYMGEHEFNKRSKSKELKPVSEIVMVPVPPIIDRETFDTVQALLKARHPRVTPSAVISGPTLLTGLIHCAKCGGAMTIRTGKGGRYRYYACSMKARQGPTACAGMAVPMEKLDDLVAGHLESQLLQPERLETILASVLDRRQEQSDRRREHIAELTKRSTESELRLKRLYDAIEAGVADLDDPALKDRIDGLKAIRDQAKVDAERAQAMLENSGAKAVTPQMVRTLAKTARQRIRLEGGGYRRDHLRALAQRVEVADGEVRIMGSKSRLLQTLVAGGGVNAVPTQGLKWRTGRDSNPRYAFTYTRVPGVRLKPLGHLSFGVSHPVRKQIVGTAAIYTDEFPAINPNLTDF</sequence>
<accession>N6U2J2</accession>
<evidence type="ECO:0000313" key="8">
    <source>
        <dbReference type="EMBL" id="ENN84553.1"/>
    </source>
</evidence>
<evidence type="ECO:0000259" key="7">
    <source>
        <dbReference type="PROSITE" id="PS51737"/>
    </source>
</evidence>
<feature type="domain" description="Resolvase/invertase-type recombinase catalytic" evidence="6">
    <location>
        <begin position="11"/>
        <end position="163"/>
    </location>
</feature>
<dbReference type="InterPro" id="IPR006119">
    <property type="entry name" value="Resolv_N"/>
</dbReference>
<dbReference type="PROSITE" id="PS00397">
    <property type="entry name" value="RECOMBINASES_1"/>
    <property type="match status" value="1"/>
</dbReference>
<feature type="domain" description="Recombinase" evidence="7">
    <location>
        <begin position="167"/>
        <end position="297"/>
    </location>
</feature>
<dbReference type="EMBL" id="AQHN01000089">
    <property type="protein sequence ID" value="ENN84553.1"/>
    <property type="molecule type" value="Genomic_DNA"/>
</dbReference>
<comment type="caution">
    <text evidence="8">The sequence shown here is derived from an EMBL/GenBank/DDBJ whole genome shotgun (WGS) entry which is preliminary data.</text>
</comment>
<dbReference type="Pfam" id="PF13408">
    <property type="entry name" value="Zn_ribbon_recom"/>
    <property type="match status" value="1"/>
</dbReference>
<reference evidence="8 9" key="1">
    <citation type="journal article" date="2012" name="BMC Genomics">
        <title>Genomic basis of broad host range and environmental adaptability of Rhizobium tropici CIAT 899 and Rhizobium sp. PRF 81 which are used in inoculants for common bean (Phaseolus vulgaris L.).</title>
        <authorList>
            <person name="Ormeno-Orrillo E."/>
            <person name="Menna P."/>
            <person name="Almeida L.G."/>
            <person name="Ollero F.J."/>
            <person name="Nicolas M.F."/>
            <person name="Pains Rodrigues E."/>
            <person name="Shigueyoshi Nakatani A."/>
            <person name="Silva Batista J.S."/>
            <person name="Oliveira Chueire L.M."/>
            <person name="Souza R.C."/>
            <person name="Ribeiro Vasconcelos A.T."/>
            <person name="Megias M."/>
            <person name="Hungria M."/>
            <person name="Martinez-Romero E."/>
        </authorList>
    </citation>
    <scope>NUCLEOTIDE SEQUENCE [LARGE SCALE GENOMIC DNA]</scope>
    <source>
        <strain evidence="8 9">PRF 81</strain>
    </source>
</reference>
<dbReference type="PANTHER" id="PTHR30461:SF23">
    <property type="entry name" value="DNA RECOMBINASE-RELATED"/>
    <property type="match status" value="1"/>
</dbReference>
<evidence type="ECO:0000256" key="3">
    <source>
        <dbReference type="ARBA" id="ARBA00023172"/>
    </source>
</evidence>
<dbReference type="Proteomes" id="UP000012429">
    <property type="component" value="Unassembled WGS sequence"/>
</dbReference>
<dbReference type="Pfam" id="PF00239">
    <property type="entry name" value="Resolvase"/>
    <property type="match status" value="1"/>
</dbReference>
<dbReference type="InterPro" id="IPR038109">
    <property type="entry name" value="DNA_bind_recomb_sf"/>
</dbReference>
<dbReference type="Gene3D" id="3.40.50.1390">
    <property type="entry name" value="Resolvase, N-terminal catalytic domain"/>
    <property type="match status" value="1"/>
</dbReference>
<feature type="active site" description="O-(5'-phospho-DNA)-serine intermediate" evidence="4 5">
    <location>
        <position position="19"/>
    </location>
</feature>
<dbReference type="Pfam" id="PF07508">
    <property type="entry name" value="Recombinase"/>
    <property type="match status" value="1"/>
</dbReference>
<dbReference type="InterPro" id="IPR050639">
    <property type="entry name" value="SSR_resolvase"/>
</dbReference>
<dbReference type="AlphaFoldDB" id="N6U2J2"/>
<protein>
    <submittedName>
        <fullName evidence="8">Resolvase domain-containing protein</fullName>
    </submittedName>
</protein>
<keyword evidence="3" id="KW-0233">DNA recombination</keyword>
<dbReference type="GO" id="GO:0015074">
    <property type="term" value="P:DNA integration"/>
    <property type="evidence" value="ECO:0007669"/>
    <property type="project" value="UniProtKB-KW"/>
</dbReference>
<dbReference type="GO" id="GO:0003677">
    <property type="term" value="F:DNA binding"/>
    <property type="evidence" value="ECO:0007669"/>
    <property type="project" value="UniProtKB-KW"/>
</dbReference>
<proteinExistence type="predicted"/>
<dbReference type="GO" id="GO:0000150">
    <property type="term" value="F:DNA strand exchange activity"/>
    <property type="evidence" value="ECO:0007669"/>
    <property type="project" value="InterPro"/>
</dbReference>
<keyword evidence="1" id="KW-0229">DNA integration</keyword>
<dbReference type="STRING" id="363754.RHSP_73083"/>
<evidence type="ECO:0000256" key="5">
    <source>
        <dbReference type="PROSITE-ProRule" id="PRU10137"/>
    </source>
</evidence>
<dbReference type="InterPro" id="IPR036162">
    <property type="entry name" value="Resolvase-like_N_sf"/>
</dbReference>
<name>N6U2J2_9HYPH</name>
<keyword evidence="9" id="KW-1185">Reference proteome</keyword>
<evidence type="ECO:0000256" key="4">
    <source>
        <dbReference type="PIRSR" id="PIRSR606118-50"/>
    </source>
</evidence>
<dbReference type="Gene3D" id="3.90.1750.20">
    <property type="entry name" value="Putative Large Serine Recombinase, Chain B, Domain 2"/>
    <property type="match status" value="1"/>
</dbReference>
<evidence type="ECO:0000313" key="9">
    <source>
        <dbReference type="Proteomes" id="UP000012429"/>
    </source>
</evidence>
<dbReference type="PROSITE" id="PS51736">
    <property type="entry name" value="RECOMBINASES_3"/>
    <property type="match status" value="1"/>
</dbReference>
<keyword evidence="2" id="KW-0238">DNA-binding</keyword>
<dbReference type="SUPFAM" id="SSF53041">
    <property type="entry name" value="Resolvase-like"/>
    <property type="match status" value="1"/>
</dbReference>
<organism evidence="8 9">
    <name type="scientific">Rhizobium freirei PRF 81</name>
    <dbReference type="NCBI Taxonomy" id="363754"/>
    <lineage>
        <taxon>Bacteria</taxon>
        <taxon>Pseudomonadati</taxon>
        <taxon>Pseudomonadota</taxon>
        <taxon>Alphaproteobacteria</taxon>
        <taxon>Hyphomicrobiales</taxon>
        <taxon>Rhizobiaceae</taxon>
        <taxon>Rhizobium/Agrobacterium group</taxon>
        <taxon>Rhizobium</taxon>
    </lineage>
</organism>
<dbReference type="PANTHER" id="PTHR30461">
    <property type="entry name" value="DNA-INVERTASE FROM LAMBDOID PROPHAGE"/>
    <property type="match status" value="1"/>
</dbReference>
<evidence type="ECO:0000256" key="1">
    <source>
        <dbReference type="ARBA" id="ARBA00022908"/>
    </source>
</evidence>
<evidence type="ECO:0000256" key="2">
    <source>
        <dbReference type="ARBA" id="ARBA00023125"/>
    </source>
</evidence>
<dbReference type="InterPro" id="IPR006118">
    <property type="entry name" value="Recombinase_CS"/>
</dbReference>
<dbReference type="CDD" id="cd00338">
    <property type="entry name" value="Ser_Recombinase"/>
    <property type="match status" value="1"/>
</dbReference>
<gene>
    <name evidence="8" type="ORF">RHSP_73083</name>
</gene>
<evidence type="ECO:0000259" key="6">
    <source>
        <dbReference type="PROSITE" id="PS51736"/>
    </source>
</evidence>